<dbReference type="InterPro" id="IPR036291">
    <property type="entry name" value="NAD(P)-bd_dom_sf"/>
</dbReference>
<evidence type="ECO:0000259" key="1">
    <source>
        <dbReference type="Pfam" id="PF03435"/>
    </source>
</evidence>
<proteinExistence type="predicted"/>
<name>A0AAD2JPE0_9STRA</name>
<dbReference type="InterPro" id="IPR005097">
    <property type="entry name" value="Sacchrp_dh_NADP-bd"/>
</dbReference>
<dbReference type="PANTHER" id="PTHR43796">
    <property type="entry name" value="CARBOXYNORSPERMIDINE SYNTHASE"/>
    <property type="match status" value="1"/>
</dbReference>
<dbReference type="Proteomes" id="UP001295423">
    <property type="component" value="Unassembled WGS sequence"/>
</dbReference>
<sequence length="411" mass="42889">MSASDSSRISFDAIQGKHVLVVGGSGRVGGSVVTQLLQRGAKVTVGGTNLNNLEASRARWSEMFESLDASSIGFSILDRENPDSVSKAIQEKSPDLVVHTAGPFQGKVGTINGVLEAAVNNKVPYVDVCDDYCTARAAKSKYSQIAESGDTPCIVSTGCWPGVSSLMAKSLAQKVLATDKSLKPEDLTVDFSFFTAGSGGAGATLLVATFLILAEEALTVVKGRRTPVPAMVGYEDISFGPIVGTKPVAPLNLLETASIHDVLGVGSVKALFGTAPGFWNQLLGLMAQLPSSVLANEDLMSKLAIFSLPIVRVVDYFAGATNAMRCDVIAPDATTKASAIYAHENLEPCVGECVVAFCSAVLSGKVAPGIWFPEEAISSDQDIVDVLSLASVGAHTTEVEGIVTDKTEVWG</sequence>
<comment type="caution">
    <text evidence="2">The sequence shown here is derived from an EMBL/GenBank/DDBJ whole genome shotgun (WGS) entry which is preliminary data.</text>
</comment>
<dbReference type="SUPFAM" id="SSF51735">
    <property type="entry name" value="NAD(P)-binding Rossmann-fold domains"/>
    <property type="match status" value="1"/>
</dbReference>
<dbReference type="AlphaFoldDB" id="A0AAD2JPE0"/>
<reference evidence="2" key="1">
    <citation type="submission" date="2023-08" db="EMBL/GenBank/DDBJ databases">
        <authorList>
            <person name="Audoor S."/>
            <person name="Bilcke G."/>
        </authorList>
    </citation>
    <scope>NUCLEOTIDE SEQUENCE</scope>
</reference>
<protein>
    <recommendedName>
        <fullName evidence="1">Saccharopine dehydrogenase NADP binding domain-containing protein</fullName>
    </recommendedName>
</protein>
<dbReference type="PANTHER" id="PTHR43796:SF2">
    <property type="entry name" value="CARBOXYNORSPERMIDINE SYNTHASE"/>
    <property type="match status" value="1"/>
</dbReference>
<evidence type="ECO:0000313" key="3">
    <source>
        <dbReference type="Proteomes" id="UP001295423"/>
    </source>
</evidence>
<gene>
    <name evidence="2" type="ORF">CYCCA115_LOCUS23598</name>
</gene>
<keyword evidence="3" id="KW-1185">Reference proteome</keyword>
<organism evidence="2 3">
    <name type="scientific">Cylindrotheca closterium</name>
    <dbReference type="NCBI Taxonomy" id="2856"/>
    <lineage>
        <taxon>Eukaryota</taxon>
        <taxon>Sar</taxon>
        <taxon>Stramenopiles</taxon>
        <taxon>Ochrophyta</taxon>
        <taxon>Bacillariophyta</taxon>
        <taxon>Bacillariophyceae</taxon>
        <taxon>Bacillariophycidae</taxon>
        <taxon>Bacillariales</taxon>
        <taxon>Bacillariaceae</taxon>
        <taxon>Cylindrotheca</taxon>
    </lineage>
</organism>
<feature type="domain" description="Saccharopine dehydrogenase NADP binding" evidence="1">
    <location>
        <begin position="19"/>
        <end position="130"/>
    </location>
</feature>
<evidence type="ECO:0000313" key="2">
    <source>
        <dbReference type="EMBL" id="CAJ1969224.1"/>
    </source>
</evidence>
<accession>A0AAD2JPE0</accession>
<dbReference type="Gene3D" id="3.40.50.720">
    <property type="entry name" value="NAD(P)-binding Rossmann-like Domain"/>
    <property type="match status" value="1"/>
</dbReference>
<dbReference type="Pfam" id="PF03435">
    <property type="entry name" value="Sacchrp_dh_NADP"/>
    <property type="match status" value="1"/>
</dbReference>
<dbReference type="EMBL" id="CAKOGP040002424">
    <property type="protein sequence ID" value="CAJ1969224.1"/>
    <property type="molecule type" value="Genomic_DNA"/>
</dbReference>